<sequence>MSFFSSIFNSDFILKLPGVNFKNYRFIMKNVTNIQELCQLSEEKLVCILGNTASAKQLWEFIHTDDRKQTKTQQVSVNNKR</sequence>
<accession>A0ABN8MUU4</accession>
<evidence type="ECO:0000256" key="2">
    <source>
        <dbReference type="ARBA" id="ARBA00022759"/>
    </source>
</evidence>
<dbReference type="PANTHER" id="PTHR10150:SF0">
    <property type="entry name" value="DNA REPAIR ENDONUCLEASE XPF"/>
    <property type="match status" value="1"/>
</dbReference>
<dbReference type="InterPro" id="IPR010994">
    <property type="entry name" value="RuvA_2-like"/>
</dbReference>
<dbReference type="PANTHER" id="PTHR10150">
    <property type="entry name" value="DNA REPAIR ENDONUCLEASE XPF"/>
    <property type="match status" value="1"/>
</dbReference>
<evidence type="ECO:0000256" key="5">
    <source>
        <dbReference type="ARBA" id="ARBA00023204"/>
    </source>
</evidence>
<protein>
    <submittedName>
        <fullName evidence="6">Uncharacterized protein</fullName>
    </submittedName>
</protein>
<dbReference type="SUPFAM" id="SSF47781">
    <property type="entry name" value="RuvA domain 2-like"/>
    <property type="match status" value="1"/>
</dbReference>
<evidence type="ECO:0000313" key="7">
    <source>
        <dbReference type="Proteomes" id="UP001159405"/>
    </source>
</evidence>
<dbReference type="EMBL" id="CALNXK010000004">
    <property type="protein sequence ID" value="CAH3036497.1"/>
    <property type="molecule type" value="Genomic_DNA"/>
</dbReference>
<keyword evidence="2" id="KW-0255">Endonuclease</keyword>
<reference evidence="6 7" key="1">
    <citation type="submission" date="2022-05" db="EMBL/GenBank/DDBJ databases">
        <authorList>
            <consortium name="Genoscope - CEA"/>
            <person name="William W."/>
        </authorList>
    </citation>
    <scope>NUCLEOTIDE SEQUENCE [LARGE SCALE GENOMIC DNA]</scope>
</reference>
<dbReference type="Proteomes" id="UP001159405">
    <property type="component" value="Unassembled WGS sequence"/>
</dbReference>
<proteinExistence type="predicted"/>
<keyword evidence="1" id="KW-0540">Nuclease</keyword>
<keyword evidence="5" id="KW-0234">DNA repair</keyword>
<keyword evidence="7" id="KW-1185">Reference proteome</keyword>
<evidence type="ECO:0000313" key="6">
    <source>
        <dbReference type="EMBL" id="CAH3036497.1"/>
    </source>
</evidence>
<keyword evidence="4" id="KW-0378">Hydrolase</keyword>
<dbReference type="Gene3D" id="1.10.150.20">
    <property type="entry name" value="5' to 3' exonuclease, C-terminal subdomain"/>
    <property type="match status" value="1"/>
</dbReference>
<evidence type="ECO:0000256" key="1">
    <source>
        <dbReference type="ARBA" id="ARBA00022722"/>
    </source>
</evidence>
<organism evidence="6 7">
    <name type="scientific">Porites lobata</name>
    <dbReference type="NCBI Taxonomy" id="104759"/>
    <lineage>
        <taxon>Eukaryota</taxon>
        <taxon>Metazoa</taxon>
        <taxon>Cnidaria</taxon>
        <taxon>Anthozoa</taxon>
        <taxon>Hexacorallia</taxon>
        <taxon>Scleractinia</taxon>
        <taxon>Fungiina</taxon>
        <taxon>Poritidae</taxon>
        <taxon>Porites</taxon>
    </lineage>
</organism>
<comment type="caution">
    <text evidence="6">The sequence shown here is derived from an EMBL/GenBank/DDBJ whole genome shotgun (WGS) entry which is preliminary data.</text>
</comment>
<evidence type="ECO:0000256" key="4">
    <source>
        <dbReference type="ARBA" id="ARBA00022801"/>
    </source>
</evidence>
<evidence type="ECO:0000256" key="3">
    <source>
        <dbReference type="ARBA" id="ARBA00022763"/>
    </source>
</evidence>
<name>A0ABN8MUU4_9CNID</name>
<keyword evidence="3" id="KW-0227">DNA damage</keyword>
<gene>
    <name evidence="6" type="ORF">PLOB_00031012</name>
</gene>